<reference evidence="1" key="1">
    <citation type="submission" date="2020-05" db="EMBL/GenBank/DDBJ databases">
        <authorList>
            <person name="Chiriac C."/>
            <person name="Salcher M."/>
            <person name="Ghai R."/>
            <person name="Kavagutti S V."/>
        </authorList>
    </citation>
    <scope>NUCLEOTIDE SEQUENCE</scope>
</reference>
<dbReference type="EMBL" id="CAEZVC010000025">
    <property type="protein sequence ID" value="CAB4618855.1"/>
    <property type="molecule type" value="Genomic_DNA"/>
</dbReference>
<organism evidence="1">
    <name type="scientific">freshwater metagenome</name>
    <dbReference type="NCBI Taxonomy" id="449393"/>
    <lineage>
        <taxon>unclassified sequences</taxon>
        <taxon>metagenomes</taxon>
        <taxon>ecological metagenomes</taxon>
    </lineage>
</organism>
<protein>
    <submittedName>
        <fullName evidence="1">Unannotated protein</fullName>
    </submittedName>
</protein>
<accession>A0A6J6I4X0</accession>
<dbReference type="AlphaFoldDB" id="A0A6J6I4X0"/>
<name>A0A6J6I4X0_9ZZZZ</name>
<proteinExistence type="predicted"/>
<sequence>MDLKEQALEVGRHLDVHARTEGWMHLADCHRSRSEELRQDVVAIRRDDKLRNRRSHSLRAITGEYISEVSCWHRERDWPTRSATKSNRARDVINHLGHDTCPVNGVHRGKIARFSEVLIGEERLDHVLTIIERPLDSDVVHIRCKNCCHLATLNIGHTTSRVKNEHLGCRAIAQCFDSSRTGVARGSPYDRDFFATASEFIVEKSSDKLKRDVFERKRWTVKKLCEPEVVA</sequence>
<evidence type="ECO:0000313" key="1">
    <source>
        <dbReference type="EMBL" id="CAB4618855.1"/>
    </source>
</evidence>
<gene>
    <name evidence="1" type="ORF">UFOPK1906_00591</name>
</gene>